<keyword evidence="4 11" id="KW-0812">Transmembrane</keyword>
<dbReference type="InterPro" id="IPR000133">
    <property type="entry name" value="ER_ret_rcpt"/>
</dbReference>
<evidence type="ECO:0000256" key="9">
    <source>
        <dbReference type="ARBA" id="ARBA00023136"/>
    </source>
</evidence>
<evidence type="ECO:0000256" key="1">
    <source>
        <dbReference type="ARBA" id="ARBA00004477"/>
    </source>
</evidence>
<comment type="similarity">
    <text evidence="2">Belongs to the ERD2 family.</text>
</comment>
<keyword evidence="9 11" id="KW-0472">Membrane</keyword>
<evidence type="ECO:0000313" key="13">
    <source>
        <dbReference type="Proteomes" id="UP000593567"/>
    </source>
</evidence>
<organism evidence="12 13">
    <name type="scientific">Bugula neritina</name>
    <name type="common">Brown bryozoan</name>
    <name type="synonym">Sertularia neritina</name>
    <dbReference type="NCBI Taxonomy" id="10212"/>
    <lineage>
        <taxon>Eukaryota</taxon>
        <taxon>Metazoa</taxon>
        <taxon>Spiralia</taxon>
        <taxon>Lophotrochozoa</taxon>
        <taxon>Bryozoa</taxon>
        <taxon>Gymnolaemata</taxon>
        <taxon>Cheilostomatida</taxon>
        <taxon>Flustrina</taxon>
        <taxon>Buguloidea</taxon>
        <taxon>Bugulidae</taxon>
        <taxon>Bugula</taxon>
    </lineage>
</organism>
<dbReference type="Proteomes" id="UP000593567">
    <property type="component" value="Unassembled WGS sequence"/>
</dbReference>
<keyword evidence="5" id="KW-0256">Endoplasmic reticulum</keyword>
<gene>
    <name evidence="12" type="ORF">EB796_001379</name>
</gene>
<dbReference type="PRINTS" id="PR00660">
    <property type="entry name" value="ERLUMENR"/>
</dbReference>
<dbReference type="GO" id="GO:0016192">
    <property type="term" value="P:vesicle-mediated transport"/>
    <property type="evidence" value="ECO:0007669"/>
    <property type="project" value="UniProtKB-KW"/>
</dbReference>
<dbReference type="GO" id="GO:0006621">
    <property type="term" value="P:protein retention in ER lumen"/>
    <property type="evidence" value="ECO:0007669"/>
    <property type="project" value="InterPro"/>
</dbReference>
<evidence type="ECO:0000256" key="6">
    <source>
        <dbReference type="ARBA" id="ARBA00022892"/>
    </source>
</evidence>
<dbReference type="GO" id="GO:0015031">
    <property type="term" value="P:protein transport"/>
    <property type="evidence" value="ECO:0007669"/>
    <property type="project" value="UniProtKB-KW"/>
</dbReference>
<evidence type="ECO:0000256" key="10">
    <source>
        <dbReference type="ARBA" id="ARBA00023170"/>
    </source>
</evidence>
<name>A0A7J7KQ13_BUGNE</name>
<comment type="caution">
    <text evidence="12">The sequence shown here is derived from an EMBL/GenBank/DDBJ whole genome shotgun (WGS) entry which is preliminary data.</text>
</comment>
<comment type="subcellular location">
    <subcellularLocation>
        <location evidence="1">Endoplasmic reticulum membrane</location>
        <topology evidence="1">Multi-pass membrane protein</topology>
    </subcellularLocation>
</comment>
<feature type="transmembrane region" description="Helical" evidence="11">
    <location>
        <begin position="31"/>
        <end position="50"/>
    </location>
</feature>
<reference evidence="12" key="1">
    <citation type="submission" date="2020-06" db="EMBL/GenBank/DDBJ databases">
        <title>Draft genome of Bugula neritina, a colonial animal packing powerful symbionts and potential medicines.</title>
        <authorList>
            <person name="Rayko M."/>
        </authorList>
    </citation>
    <scope>NUCLEOTIDE SEQUENCE [LARGE SCALE GENOMIC DNA]</scope>
    <source>
        <strain evidence="12">Kwan_BN1</strain>
    </source>
</reference>
<dbReference type="PANTHER" id="PTHR10585">
    <property type="entry name" value="ER LUMEN PROTEIN RETAINING RECEPTOR"/>
    <property type="match status" value="1"/>
</dbReference>
<keyword evidence="6" id="KW-0931">ER-Golgi transport</keyword>
<evidence type="ECO:0000256" key="7">
    <source>
        <dbReference type="ARBA" id="ARBA00022927"/>
    </source>
</evidence>
<dbReference type="AlphaFoldDB" id="A0A7J7KQ13"/>
<accession>A0A7J7KQ13</accession>
<evidence type="ECO:0000256" key="2">
    <source>
        <dbReference type="ARBA" id="ARBA00010120"/>
    </source>
</evidence>
<dbReference type="Pfam" id="PF00810">
    <property type="entry name" value="ER_lumen_recept"/>
    <property type="match status" value="1"/>
</dbReference>
<evidence type="ECO:0000256" key="4">
    <source>
        <dbReference type="ARBA" id="ARBA00022692"/>
    </source>
</evidence>
<dbReference type="EMBL" id="VXIV02000163">
    <property type="protein sequence ID" value="KAF6040262.1"/>
    <property type="molecule type" value="Genomic_DNA"/>
</dbReference>
<sequence length="117" mass="13081">MWTFSIYLESVAVLPQLFMISKTGEAEIVSAQYLFCLACYRALYILNWIYRFYTEHYFDLIAVVAGTVQTILYADFVYLYITKEDLLLGGEEDVAGLGGATTVTASGAASEEEDKSE</sequence>
<evidence type="ECO:0000256" key="8">
    <source>
        <dbReference type="ARBA" id="ARBA00022989"/>
    </source>
</evidence>
<proteinExistence type="inferred from homology"/>
<keyword evidence="8 11" id="KW-1133">Transmembrane helix</keyword>
<evidence type="ECO:0000256" key="11">
    <source>
        <dbReference type="SAM" id="Phobius"/>
    </source>
</evidence>
<dbReference type="GO" id="GO:0005789">
    <property type="term" value="C:endoplasmic reticulum membrane"/>
    <property type="evidence" value="ECO:0007669"/>
    <property type="project" value="UniProtKB-SubCell"/>
</dbReference>
<evidence type="ECO:0000313" key="12">
    <source>
        <dbReference type="EMBL" id="KAF6040262.1"/>
    </source>
</evidence>
<keyword evidence="10" id="KW-0675">Receptor</keyword>
<dbReference type="GO" id="GO:0046923">
    <property type="term" value="F:ER retention sequence binding"/>
    <property type="evidence" value="ECO:0007669"/>
    <property type="project" value="InterPro"/>
</dbReference>
<keyword evidence="13" id="KW-1185">Reference proteome</keyword>
<evidence type="ECO:0000256" key="5">
    <source>
        <dbReference type="ARBA" id="ARBA00022824"/>
    </source>
</evidence>
<keyword evidence="7" id="KW-0653">Protein transport</keyword>
<feature type="transmembrane region" description="Helical" evidence="11">
    <location>
        <begin position="57"/>
        <end position="81"/>
    </location>
</feature>
<keyword evidence="3" id="KW-0813">Transport</keyword>
<dbReference type="OrthoDB" id="7694678at2759"/>
<protein>
    <submittedName>
        <fullName evidence="12">KDELR2</fullName>
    </submittedName>
</protein>
<evidence type="ECO:0000256" key="3">
    <source>
        <dbReference type="ARBA" id="ARBA00022448"/>
    </source>
</evidence>